<reference evidence="3" key="1">
    <citation type="journal article" date="2017" name="Cell">
        <title>Insights into land plant evolution garnered from the Marchantia polymorpha genome.</title>
        <authorList>
            <person name="Bowman J.L."/>
            <person name="Kohchi T."/>
            <person name="Yamato K.T."/>
            <person name="Jenkins J."/>
            <person name="Shu S."/>
            <person name="Ishizaki K."/>
            <person name="Yamaoka S."/>
            <person name="Nishihama R."/>
            <person name="Nakamura Y."/>
            <person name="Berger F."/>
            <person name="Adam C."/>
            <person name="Aki S.S."/>
            <person name="Althoff F."/>
            <person name="Araki T."/>
            <person name="Arteaga-Vazquez M.A."/>
            <person name="Balasubrmanian S."/>
            <person name="Barry K."/>
            <person name="Bauer D."/>
            <person name="Boehm C.R."/>
            <person name="Briginshaw L."/>
            <person name="Caballero-Perez J."/>
            <person name="Catarino B."/>
            <person name="Chen F."/>
            <person name="Chiyoda S."/>
            <person name="Chovatia M."/>
            <person name="Davies K.M."/>
            <person name="Delmans M."/>
            <person name="Demura T."/>
            <person name="Dierschke T."/>
            <person name="Dolan L."/>
            <person name="Dorantes-Acosta A.E."/>
            <person name="Eklund D.M."/>
            <person name="Florent S.N."/>
            <person name="Flores-Sandoval E."/>
            <person name="Fujiyama A."/>
            <person name="Fukuzawa H."/>
            <person name="Galik B."/>
            <person name="Grimanelli D."/>
            <person name="Grimwood J."/>
            <person name="Grossniklaus U."/>
            <person name="Hamada T."/>
            <person name="Haseloff J."/>
            <person name="Hetherington A.J."/>
            <person name="Higo A."/>
            <person name="Hirakawa Y."/>
            <person name="Hundley H.N."/>
            <person name="Ikeda Y."/>
            <person name="Inoue K."/>
            <person name="Inoue S.I."/>
            <person name="Ishida S."/>
            <person name="Jia Q."/>
            <person name="Kakita M."/>
            <person name="Kanazawa T."/>
            <person name="Kawai Y."/>
            <person name="Kawashima T."/>
            <person name="Kennedy M."/>
            <person name="Kinose K."/>
            <person name="Kinoshita T."/>
            <person name="Kohara Y."/>
            <person name="Koide E."/>
            <person name="Komatsu K."/>
            <person name="Kopischke S."/>
            <person name="Kubo M."/>
            <person name="Kyozuka J."/>
            <person name="Lagercrantz U."/>
            <person name="Lin S.S."/>
            <person name="Lindquist E."/>
            <person name="Lipzen A.M."/>
            <person name="Lu C.W."/>
            <person name="De Luna E."/>
            <person name="Martienssen R.A."/>
            <person name="Minamino N."/>
            <person name="Mizutani M."/>
            <person name="Mizutani M."/>
            <person name="Mochizuki N."/>
            <person name="Monte I."/>
            <person name="Mosher R."/>
            <person name="Nagasaki H."/>
            <person name="Nakagami H."/>
            <person name="Naramoto S."/>
            <person name="Nishitani K."/>
            <person name="Ohtani M."/>
            <person name="Okamoto T."/>
            <person name="Okumura M."/>
            <person name="Phillips J."/>
            <person name="Pollak B."/>
            <person name="Reinders A."/>
            <person name="Rovekamp M."/>
            <person name="Sano R."/>
            <person name="Sawa S."/>
            <person name="Schmid M.W."/>
            <person name="Shirakawa M."/>
            <person name="Solano R."/>
            <person name="Spunde A."/>
            <person name="Suetsugu N."/>
            <person name="Sugano S."/>
            <person name="Sugiyama A."/>
            <person name="Sun R."/>
            <person name="Suzuki Y."/>
            <person name="Takenaka M."/>
            <person name="Takezawa D."/>
            <person name="Tomogane H."/>
            <person name="Tsuzuki M."/>
            <person name="Ueda T."/>
            <person name="Umeda M."/>
            <person name="Ward J.M."/>
            <person name="Watanabe Y."/>
            <person name="Yazaki K."/>
            <person name="Yokoyama R."/>
            <person name="Yoshitake Y."/>
            <person name="Yotsui I."/>
            <person name="Zachgo S."/>
            <person name="Schmutz J."/>
        </authorList>
    </citation>
    <scope>NUCLEOTIDE SEQUENCE [LARGE SCALE GENOMIC DNA]</scope>
    <source>
        <strain evidence="3">Tak-1</strain>
    </source>
</reference>
<feature type="region of interest" description="Disordered" evidence="1">
    <location>
        <begin position="1"/>
        <end position="30"/>
    </location>
</feature>
<feature type="compositionally biased region" description="Pro residues" evidence="1">
    <location>
        <begin position="14"/>
        <end position="30"/>
    </location>
</feature>
<dbReference type="AlphaFoldDB" id="A0A2R6WG74"/>
<evidence type="ECO:0000256" key="1">
    <source>
        <dbReference type="SAM" id="MobiDB-lite"/>
    </source>
</evidence>
<feature type="compositionally biased region" description="Polar residues" evidence="1">
    <location>
        <begin position="1"/>
        <end position="12"/>
    </location>
</feature>
<gene>
    <name evidence="2" type="ORF">MARPO_0094s0021</name>
</gene>
<sequence>MHSKILSLNTTPRDCPPLPPYPLLFPPPPSPFSSPVLPPTHCCRAPSAPALAPQPPLHSNQILSPSSSLAPSSNRPPSSRCDRRPTVPGATAPERTTPGSAPDAHWSRWMGSFSDPNYRPPPLWTRLTRIGAVIGCEACRTPLCGRRSHDRFYDDAGEATAGPVGPTSLTARPARAVGPVRVTSDRGPPFPFGHHPVPTFCRSRTRGLTVALEQLSPYICRSVSAFGERFAAMSRLR</sequence>
<feature type="region of interest" description="Disordered" evidence="1">
    <location>
        <begin position="43"/>
        <end position="107"/>
    </location>
</feature>
<keyword evidence="3" id="KW-1185">Reference proteome</keyword>
<feature type="compositionally biased region" description="Low complexity" evidence="1">
    <location>
        <begin position="64"/>
        <end position="79"/>
    </location>
</feature>
<organism evidence="2 3">
    <name type="scientific">Marchantia polymorpha</name>
    <name type="common">Common liverwort</name>
    <name type="synonym">Marchantia aquatica</name>
    <dbReference type="NCBI Taxonomy" id="3197"/>
    <lineage>
        <taxon>Eukaryota</taxon>
        <taxon>Viridiplantae</taxon>
        <taxon>Streptophyta</taxon>
        <taxon>Embryophyta</taxon>
        <taxon>Marchantiophyta</taxon>
        <taxon>Marchantiopsida</taxon>
        <taxon>Marchantiidae</taxon>
        <taxon>Marchantiales</taxon>
        <taxon>Marchantiaceae</taxon>
        <taxon>Marchantia</taxon>
    </lineage>
</organism>
<dbReference type="EMBL" id="KZ772766">
    <property type="protein sequence ID" value="PTQ32844.1"/>
    <property type="molecule type" value="Genomic_DNA"/>
</dbReference>
<protein>
    <submittedName>
        <fullName evidence="2">Uncharacterized protein</fullName>
    </submittedName>
</protein>
<name>A0A2R6WG74_MARPO</name>
<accession>A0A2R6WG74</accession>
<evidence type="ECO:0000313" key="2">
    <source>
        <dbReference type="EMBL" id="PTQ32844.1"/>
    </source>
</evidence>
<dbReference type="Proteomes" id="UP000244005">
    <property type="component" value="Unassembled WGS sequence"/>
</dbReference>
<proteinExistence type="predicted"/>
<evidence type="ECO:0000313" key="3">
    <source>
        <dbReference type="Proteomes" id="UP000244005"/>
    </source>
</evidence>
<feature type="region of interest" description="Disordered" evidence="1">
    <location>
        <begin position="157"/>
        <end position="181"/>
    </location>
</feature>
<dbReference type="Gramene" id="Mp2g17530.1">
    <property type="protein sequence ID" value="Mp2g17530.1.cds"/>
    <property type="gene ID" value="Mp2g17530"/>
</dbReference>